<dbReference type="EMBL" id="CCRK01000013">
    <property type="protein sequence ID" value="CDZ52678.1"/>
    <property type="molecule type" value="Genomic_DNA"/>
</dbReference>
<gene>
    <name evidence="3" type="ORF">NGAL_HAMBI1189_46030</name>
</gene>
<proteinExistence type="inferred from homology"/>
<dbReference type="AlphaFoldDB" id="A0A0T7GZQ0"/>
<reference evidence="3 4" key="1">
    <citation type="submission" date="2014-08" db="EMBL/GenBank/DDBJ databases">
        <authorList>
            <person name="Chen Y.-H."/>
        </authorList>
    </citation>
    <scope>NUCLEOTIDE SEQUENCE [LARGE SCALE GENOMIC DNA]</scope>
</reference>
<dbReference type="PANTHER" id="PTHR35174:SF3">
    <property type="entry name" value="BLL7171 PROTEIN"/>
    <property type="match status" value="1"/>
</dbReference>
<evidence type="ECO:0000259" key="2">
    <source>
        <dbReference type="Pfam" id="PF03795"/>
    </source>
</evidence>
<dbReference type="SUPFAM" id="SSF54909">
    <property type="entry name" value="Dimeric alpha+beta barrel"/>
    <property type="match status" value="1"/>
</dbReference>
<feature type="domain" description="YCII-related" evidence="2">
    <location>
        <begin position="1"/>
        <end position="115"/>
    </location>
</feature>
<evidence type="ECO:0000313" key="3">
    <source>
        <dbReference type="EMBL" id="CDZ52678.1"/>
    </source>
</evidence>
<evidence type="ECO:0000313" key="4">
    <source>
        <dbReference type="Proteomes" id="UP000039660"/>
    </source>
</evidence>
<name>A0A0T7GZQ0_NEOGA</name>
<sequence length="117" mass="12797">MKYMALIYTNPATMTPADSPNFGRMMEGYKLANETYKRDGVYVSGDALQPATTATTVRVRDGRTGTMDGPFAETKEQLAGFYILDCSSLDDAIRYAAMIPGAAHGAVEVRPIMVFDR</sequence>
<dbReference type="PANTHER" id="PTHR35174">
    <property type="entry name" value="BLL7171 PROTEIN-RELATED"/>
    <property type="match status" value="1"/>
</dbReference>
<protein>
    <recommendedName>
        <fullName evidence="2">YCII-related domain-containing protein</fullName>
    </recommendedName>
</protein>
<comment type="similarity">
    <text evidence="1">Belongs to the YciI family.</text>
</comment>
<dbReference type="Gene3D" id="3.30.70.1060">
    <property type="entry name" value="Dimeric alpha+beta barrel"/>
    <property type="match status" value="1"/>
</dbReference>
<dbReference type="Proteomes" id="UP000039660">
    <property type="component" value="Unassembled WGS sequence"/>
</dbReference>
<dbReference type="RefSeq" id="WP_046637420.1">
    <property type="nucleotide sequence ID" value="NZ_CCRK01000013.1"/>
</dbReference>
<dbReference type="Pfam" id="PF03795">
    <property type="entry name" value="YCII"/>
    <property type="match status" value="1"/>
</dbReference>
<accession>A0A0T7GZQ0</accession>
<dbReference type="InterPro" id="IPR011008">
    <property type="entry name" value="Dimeric_a/b-barrel"/>
</dbReference>
<evidence type="ECO:0000256" key="1">
    <source>
        <dbReference type="ARBA" id="ARBA00007689"/>
    </source>
</evidence>
<organism evidence="3 4">
    <name type="scientific">Neorhizobium galegae bv. officinalis</name>
    <dbReference type="NCBI Taxonomy" id="323656"/>
    <lineage>
        <taxon>Bacteria</taxon>
        <taxon>Pseudomonadati</taxon>
        <taxon>Pseudomonadota</taxon>
        <taxon>Alphaproteobacteria</taxon>
        <taxon>Hyphomicrobiales</taxon>
        <taxon>Rhizobiaceae</taxon>
        <taxon>Rhizobium/Agrobacterium group</taxon>
        <taxon>Neorhizobium</taxon>
    </lineage>
</organism>
<dbReference type="InterPro" id="IPR005545">
    <property type="entry name" value="YCII"/>
</dbReference>